<dbReference type="SMART" id="SM00826">
    <property type="entry name" value="PKS_DH"/>
    <property type="match status" value="1"/>
</dbReference>
<dbReference type="Pfam" id="PF21089">
    <property type="entry name" value="PKS_DH_N"/>
    <property type="match status" value="1"/>
</dbReference>
<dbReference type="InterPro" id="IPR050444">
    <property type="entry name" value="Polyketide_Synthase"/>
</dbReference>
<dbReference type="Proteomes" id="UP000663845">
    <property type="component" value="Unassembled WGS sequence"/>
</dbReference>
<dbReference type="InterPro" id="IPR029063">
    <property type="entry name" value="SAM-dependent_MTases_sf"/>
</dbReference>
<dbReference type="Gene3D" id="3.10.129.110">
    <property type="entry name" value="Polyketide synthase dehydratase"/>
    <property type="match status" value="1"/>
</dbReference>
<evidence type="ECO:0000313" key="3">
    <source>
        <dbReference type="EMBL" id="CAF1424806.1"/>
    </source>
</evidence>
<dbReference type="InterPro" id="IPR020807">
    <property type="entry name" value="PKS_DH"/>
</dbReference>
<evidence type="ECO:0000313" key="4">
    <source>
        <dbReference type="Proteomes" id="UP000663845"/>
    </source>
</evidence>
<dbReference type="InterPro" id="IPR049552">
    <property type="entry name" value="PKS_DH_N"/>
</dbReference>
<dbReference type="EMBL" id="CAJNOG010001244">
    <property type="protein sequence ID" value="CAF1424806.1"/>
    <property type="molecule type" value="Genomic_DNA"/>
</dbReference>
<feature type="domain" description="Polyketide/metazoan fatty acid synthase-like dehydratase" evidence="2">
    <location>
        <begin position="99"/>
        <end position="250"/>
    </location>
</feature>
<comment type="caution">
    <text evidence="3">The sequence shown here is derived from an EMBL/GenBank/DDBJ whole genome shotgun (WGS) entry which is preliminary data.</text>
</comment>
<reference evidence="3" key="1">
    <citation type="submission" date="2021-02" db="EMBL/GenBank/DDBJ databases">
        <authorList>
            <person name="Nowell W R."/>
        </authorList>
    </citation>
    <scope>NUCLEOTIDE SEQUENCE</scope>
</reference>
<dbReference type="InterPro" id="IPR042104">
    <property type="entry name" value="PKS_dehydratase_sf"/>
</dbReference>
<evidence type="ECO:0000259" key="2">
    <source>
        <dbReference type="SMART" id="SM00826"/>
    </source>
</evidence>
<dbReference type="SUPFAM" id="SSF53335">
    <property type="entry name" value="S-adenosyl-L-methionine-dependent methyltransferases"/>
    <property type="match status" value="1"/>
</dbReference>
<protein>
    <recommendedName>
        <fullName evidence="2">Polyketide/metazoan fatty acid synthase-like dehydratase domain-containing protein</fullName>
    </recommendedName>
</protein>
<accession>A0A815MLZ7</accession>
<organism evidence="3 4">
    <name type="scientific">Adineta steineri</name>
    <dbReference type="NCBI Taxonomy" id="433720"/>
    <lineage>
        <taxon>Eukaryota</taxon>
        <taxon>Metazoa</taxon>
        <taxon>Spiralia</taxon>
        <taxon>Gnathifera</taxon>
        <taxon>Rotifera</taxon>
        <taxon>Eurotatoria</taxon>
        <taxon>Bdelloidea</taxon>
        <taxon>Adinetida</taxon>
        <taxon>Adinetidae</taxon>
        <taxon>Adineta</taxon>
    </lineage>
</organism>
<keyword evidence="1" id="KW-0808">Transferase</keyword>
<gene>
    <name evidence="3" type="ORF">JYZ213_LOCUS39205</name>
</gene>
<dbReference type="PANTHER" id="PTHR45681">
    <property type="entry name" value="POLYKETIDE SYNTHASE 44-RELATED"/>
    <property type="match status" value="1"/>
</dbReference>
<evidence type="ECO:0000256" key="1">
    <source>
        <dbReference type="ARBA" id="ARBA00022679"/>
    </source>
</evidence>
<dbReference type="GO" id="GO:0016740">
    <property type="term" value="F:transferase activity"/>
    <property type="evidence" value="ECO:0007669"/>
    <property type="project" value="UniProtKB-KW"/>
</dbReference>
<dbReference type="AlphaFoldDB" id="A0A815MLZ7"/>
<sequence length="758" mass="88071">MESSSIASLTMMQQQSSPLILLTLKIKKNKQITLLTSLAQLITSSHVWQQYFHTRQVLPMKNYEEYFDNFLLYKFYLSSCWYKSKDSSIQRLANRIQTHPLLGIRQLNEQTNHKIQDTILFPAVAYLELVTTACDQLLSSKEEDQQQLTLIFEDVNFIKALILNEHELMEVSIQIIMPMRKWYIIFCNQDNLNKYSLNQFTLHAQGKIEIDSKQQKSLTIPDRWTIQDIRSAYAHLSTRGYQYGSSFEKIKTLHVLLPGVETTFVPVRILKFIYSSKTKAKMNRSTNVEVCGKYYDNICVQGVQSGRWSIEKSIYDKLNLTTDLPNIDHKPYLDTVVKDYCMKRVWTDSPVIKHISHLFPSPNQILNNQLNSISNQDLTESIEPFNELAVYYAQMAIKDLDLNQQHHPLLNAAHLRLIQLIERFPRLKPFLITLNKYGLHLKDILSGEKNGLDIFFGDDEIAQVFHSICQHLQLQYERQIKDDNSFENSRLRIFWLSDSDYSDVLPILDLLLNLSQQTGNQDLTNCLIDLHRLLVPNGLLLLLELVHVPLCFDLIFGFFDQWWSSDNNNRSLNNIQQWATLLEQIERFNIIESTLNENESTLIISQKTTSNEILQRLAERKNQIWLIFTWDDNNNILSLLLPCSNIKIFDIHNSILDTICFGISVLLTTYKQVSIIFAWQLDQVALNGNNDELAFKQNEELISGTLSCILQIIKILSPYFYPFVYVLTDHALFNNDSNLNIIASSFIGLARSFTTEYE</sequence>
<dbReference type="Gene3D" id="3.40.50.150">
    <property type="entry name" value="Vaccinia Virus protein VP39"/>
    <property type="match status" value="1"/>
</dbReference>
<proteinExistence type="predicted"/>
<dbReference type="PANTHER" id="PTHR45681:SF6">
    <property type="entry name" value="POLYKETIDE SYNTHASE 37"/>
    <property type="match status" value="1"/>
</dbReference>
<name>A0A815MLZ7_9BILA</name>